<keyword evidence="2" id="KW-1185">Reference proteome</keyword>
<proteinExistence type="predicted"/>
<accession>A0ACB6S1A5</accession>
<name>A0ACB6S1A5_9PLEO</name>
<dbReference type="Proteomes" id="UP000799754">
    <property type="component" value="Unassembled WGS sequence"/>
</dbReference>
<dbReference type="EMBL" id="MU006719">
    <property type="protein sequence ID" value="KAF2626917.1"/>
    <property type="molecule type" value="Genomic_DNA"/>
</dbReference>
<reference evidence="1" key="1">
    <citation type="journal article" date="2020" name="Stud. Mycol.">
        <title>101 Dothideomycetes genomes: a test case for predicting lifestyles and emergence of pathogens.</title>
        <authorList>
            <person name="Haridas S."/>
            <person name="Albert R."/>
            <person name="Binder M."/>
            <person name="Bloem J."/>
            <person name="Labutti K."/>
            <person name="Salamov A."/>
            <person name="Andreopoulos B."/>
            <person name="Baker S."/>
            <person name="Barry K."/>
            <person name="Bills G."/>
            <person name="Bluhm B."/>
            <person name="Cannon C."/>
            <person name="Castanera R."/>
            <person name="Culley D."/>
            <person name="Daum C."/>
            <person name="Ezra D."/>
            <person name="Gonzalez J."/>
            <person name="Henrissat B."/>
            <person name="Kuo A."/>
            <person name="Liang C."/>
            <person name="Lipzen A."/>
            <person name="Lutzoni F."/>
            <person name="Magnuson J."/>
            <person name="Mondo S."/>
            <person name="Nolan M."/>
            <person name="Ohm R."/>
            <person name="Pangilinan J."/>
            <person name="Park H.-J."/>
            <person name="Ramirez L."/>
            <person name="Alfaro M."/>
            <person name="Sun H."/>
            <person name="Tritt A."/>
            <person name="Yoshinaga Y."/>
            <person name="Zwiers L.-H."/>
            <person name="Turgeon B."/>
            <person name="Goodwin S."/>
            <person name="Spatafora J."/>
            <person name="Crous P."/>
            <person name="Grigoriev I."/>
        </authorList>
    </citation>
    <scope>NUCLEOTIDE SEQUENCE</scope>
    <source>
        <strain evidence="1">CBS 525.71</strain>
    </source>
</reference>
<gene>
    <name evidence="1" type="ORF">BU25DRAFT_75172</name>
</gene>
<evidence type="ECO:0000313" key="1">
    <source>
        <dbReference type="EMBL" id="KAF2626917.1"/>
    </source>
</evidence>
<comment type="caution">
    <text evidence="1">The sequence shown here is derived from an EMBL/GenBank/DDBJ whole genome shotgun (WGS) entry which is preliminary data.</text>
</comment>
<evidence type="ECO:0000313" key="2">
    <source>
        <dbReference type="Proteomes" id="UP000799754"/>
    </source>
</evidence>
<protein>
    <submittedName>
        <fullName evidence="1">Uncharacterized protein</fullName>
    </submittedName>
</protein>
<organism evidence="1 2">
    <name type="scientific">Macroventuria anomochaeta</name>
    <dbReference type="NCBI Taxonomy" id="301207"/>
    <lineage>
        <taxon>Eukaryota</taxon>
        <taxon>Fungi</taxon>
        <taxon>Dikarya</taxon>
        <taxon>Ascomycota</taxon>
        <taxon>Pezizomycotina</taxon>
        <taxon>Dothideomycetes</taxon>
        <taxon>Pleosporomycetidae</taxon>
        <taxon>Pleosporales</taxon>
        <taxon>Pleosporineae</taxon>
        <taxon>Didymellaceae</taxon>
        <taxon>Macroventuria</taxon>
    </lineage>
</organism>
<sequence length="203" mass="22321">MSTRFVSKYAVILQSPSPRVLRQSLPHPLTLRSHHHNPLTPTFHLHPLPPALKPLLRPRISSARQSSRPTCSIVMVMPSSFLFAEGGVKLSGPTDLLYPCPNPGSPSLLDCDPVACMNTLKSRDLVLYPQFVSGVRMGKGRPACEDTTSGGRDNHSLHDDAYHSTARFLAQHSDLHLEAPSFHSDQSNKCWQITGLRLRGCAA</sequence>